<proteinExistence type="predicted"/>
<dbReference type="EMBL" id="JBJKFK010000630">
    <property type="protein sequence ID" value="KAL3315955.1"/>
    <property type="molecule type" value="Genomic_DNA"/>
</dbReference>
<protein>
    <submittedName>
        <fullName evidence="1">Uncharacterized protein</fullName>
    </submittedName>
</protein>
<keyword evidence="2" id="KW-1185">Reference proteome</keyword>
<dbReference type="AlphaFoldDB" id="A0ABD2Q8R5"/>
<gene>
    <name evidence="1" type="ORF">Ciccas_005400</name>
</gene>
<name>A0ABD2Q8R5_9PLAT</name>
<dbReference type="Proteomes" id="UP001626550">
    <property type="component" value="Unassembled WGS sequence"/>
</dbReference>
<comment type="caution">
    <text evidence="1">The sequence shown here is derived from an EMBL/GenBank/DDBJ whole genome shotgun (WGS) entry which is preliminary data.</text>
</comment>
<evidence type="ECO:0000313" key="2">
    <source>
        <dbReference type="Proteomes" id="UP001626550"/>
    </source>
</evidence>
<reference evidence="1 2" key="1">
    <citation type="submission" date="2024-11" db="EMBL/GenBank/DDBJ databases">
        <title>Adaptive evolution of stress response genes in parasites aligns with host niche diversity.</title>
        <authorList>
            <person name="Hahn C."/>
            <person name="Resl P."/>
        </authorList>
    </citation>
    <scope>NUCLEOTIDE SEQUENCE [LARGE SCALE GENOMIC DNA]</scope>
    <source>
        <strain evidence="1">EGGRZ-B1_66</strain>
        <tissue evidence="1">Body</tissue>
    </source>
</reference>
<organism evidence="1 2">
    <name type="scientific">Cichlidogyrus casuarinus</name>
    <dbReference type="NCBI Taxonomy" id="1844966"/>
    <lineage>
        <taxon>Eukaryota</taxon>
        <taxon>Metazoa</taxon>
        <taxon>Spiralia</taxon>
        <taxon>Lophotrochozoa</taxon>
        <taxon>Platyhelminthes</taxon>
        <taxon>Monogenea</taxon>
        <taxon>Monopisthocotylea</taxon>
        <taxon>Dactylogyridea</taxon>
        <taxon>Ancyrocephalidae</taxon>
        <taxon>Cichlidogyrus</taxon>
    </lineage>
</organism>
<accession>A0ABD2Q8R5</accession>
<sequence length="128" mass="14347">MFIIPCSLYDQVKQTTDLAEQLTIDFMLYLPFIGTDDREELITLTPKETLDYLAGAVLAIHPRNTWPGPYINSANVLVNRGEKLLPSVVQTQLQKINLASSPCASTMPKLRIRQPKFLGDVNSTQVEL</sequence>
<evidence type="ECO:0000313" key="1">
    <source>
        <dbReference type="EMBL" id="KAL3315955.1"/>
    </source>
</evidence>